<evidence type="ECO:0000313" key="1">
    <source>
        <dbReference type="EMBL" id="BAC19497.1"/>
    </source>
</evidence>
<dbReference type="HOGENOM" id="CLU_1335413_0_0_11"/>
<dbReference type="EMBL" id="BA000035">
    <property type="protein sequence ID" value="BAC19497.1"/>
    <property type="molecule type" value="Genomic_DNA"/>
</dbReference>
<organism evidence="1 2">
    <name type="scientific">Corynebacterium efficiens (strain DSM 44549 / YS-314 / AJ 12310 / JCM 11189 / NBRC 100395)</name>
    <dbReference type="NCBI Taxonomy" id="196164"/>
    <lineage>
        <taxon>Bacteria</taxon>
        <taxon>Bacillati</taxon>
        <taxon>Actinomycetota</taxon>
        <taxon>Actinomycetes</taxon>
        <taxon>Mycobacteriales</taxon>
        <taxon>Corynebacteriaceae</taxon>
        <taxon>Corynebacterium</taxon>
    </lineage>
</organism>
<protein>
    <submittedName>
        <fullName evidence="1">Uncharacterized protein</fullName>
    </submittedName>
</protein>
<sequence>MSPTQVRATLVDLAREDQITFLDDIDAGFVATAANVTVTVEDYLVNDALGWLDDVALAEGLGMRHGDQTLRFGDEDVDFTIKMRGDDDARIGASRLGLEPLMKAMRDDEDFIVITRFDLEDPADESHFIQARSFTELDGWTMEYGEGGTEHKTIVADVDQAINTILRWMNGEDISDLGWTRS</sequence>
<name>Q8FM20_COREF</name>
<reference evidence="1 2" key="1">
    <citation type="journal article" date="2003" name="Genome Res.">
        <title>Comparative complete genome sequence analysis of the amino acid replacements responsible for the thermostability of Corynebacterium efficiens.</title>
        <authorList>
            <person name="Nishio Y."/>
            <person name="Nakamura Y."/>
            <person name="Kawarabayasi Y."/>
            <person name="Usuda Y."/>
            <person name="Kimura E."/>
            <person name="Sugimoto S."/>
            <person name="Matsui K."/>
            <person name="Yamagishi A."/>
            <person name="Kikuchi H."/>
            <person name="Ikeo K."/>
            <person name="Gojobori T."/>
        </authorList>
    </citation>
    <scope>NUCLEOTIDE SEQUENCE [LARGE SCALE GENOMIC DNA]</scope>
    <source>
        <strain evidence="2">DSM 44549 / YS-314 / AJ 12310 / JCM 11189 / NBRC 100395</strain>
    </source>
</reference>
<keyword evidence="2" id="KW-1185">Reference proteome</keyword>
<proteinExistence type="predicted"/>
<dbReference type="eggNOG" id="ENOG5031J6K">
    <property type="taxonomic scope" value="Bacteria"/>
</dbReference>
<dbReference type="Proteomes" id="UP000001409">
    <property type="component" value="Chromosome"/>
</dbReference>
<evidence type="ECO:0000313" key="2">
    <source>
        <dbReference type="Proteomes" id="UP000001409"/>
    </source>
</evidence>
<dbReference type="STRING" id="196164.gene:10743135"/>
<dbReference type="KEGG" id="cef:CE2687"/>
<accession>Q8FM20</accession>
<dbReference type="AlphaFoldDB" id="Q8FM20"/>